<protein>
    <submittedName>
        <fullName evidence="1">Mal regulon transcriptional regulator MalI</fullName>
    </submittedName>
</protein>
<reference evidence="1 2" key="2">
    <citation type="submission" date="2018-01" db="EMBL/GenBank/DDBJ databases">
        <title>Genomic study of Klebsiella pneumoniae.</title>
        <authorList>
            <person name="Yang Y."/>
            <person name="Bicalho R."/>
        </authorList>
    </citation>
    <scope>NUCLEOTIDE SEQUENCE [LARGE SCALE GENOMIC DNA]</scope>
    <source>
        <strain evidence="1 2">A10</strain>
    </source>
</reference>
<reference evidence="1 2" key="1">
    <citation type="submission" date="2017-11" db="EMBL/GenBank/DDBJ databases">
        <authorList>
            <person name="Han C.G."/>
        </authorList>
    </citation>
    <scope>NUCLEOTIDE SEQUENCE [LARGE SCALE GENOMIC DNA]</scope>
    <source>
        <strain evidence="1 2">A10</strain>
    </source>
</reference>
<dbReference type="AlphaFoldDB" id="A0A2J5NA20"/>
<proteinExistence type="predicted"/>
<comment type="caution">
    <text evidence="1">The sequence shown here is derived from an EMBL/GenBank/DDBJ whole genome shotgun (WGS) entry which is preliminary data.</text>
</comment>
<sequence length="53" mass="5958">LPEEALDDLPLTWVTTPARELGQSLAECILRRMEEGQGAARNQIISPRLITRK</sequence>
<gene>
    <name evidence="1" type="ORF">CWN49_38340</name>
</gene>
<evidence type="ECO:0000313" key="1">
    <source>
        <dbReference type="EMBL" id="PLO50391.1"/>
    </source>
</evidence>
<dbReference type="Gene3D" id="3.40.50.2300">
    <property type="match status" value="1"/>
</dbReference>
<accession>A0A2J5NA20</accession>
<feature type="non-terminal residue" evidence="1">
    <location>
        <position position="1"/>
    </location>
</feature>
<organism evidence="1 2">
    <name type="scientific">Klebsiella michiganensis</name>
    <dbReference type="NCBI Taxonomy" id="1134687"/>
    <lineage>
        <taxon>Bacteria</taxon>
        <taxon>Pseudomonadati</taxon>
        <taxon>Pseudomonadota</taxon>
        <taxon>Gammaproteobacteria</taxon>
        <taxon>Enterobacterales</taxon>
        <taxon>Enterobacteriaceae</taxon>
        <taxon>Klebsiella/Raoultella group</taxon>
        <taxon>Klebsiella</taxon>
    </lineage>
</organism>
<dbReference type="Proteomes" id="UP000234667">
    <property type="component" value="Unassembled WGS sequence"/>
</dbReference>
<evidence type="ECO:0000313" key="2">
    <source>
        <dbReference type="Proteomes" id="UP000234667"/>
    </source>
</evidence>
<dbReference type="EMBL" id="PIDR01002474">
    <property type="protein sequence ID" value="PLO50391.1"/>
    <property type="molecule type" value="Genomic_DNA"/>
</dbReference>
<name>A0A2J5NA20_9ENTR</name>